<dbReference type="InterPro" id="IPR000086">
    <property type="entry name" value="NUDIX_hydrolase_dom"/>
</dbReference>
<evidence type="ECO:0000313" key="5">
    <source>
        <dbReference type="Proteomes" id="UP000199651"/>
    </source>
</evidence>
<dbReference type="OrthoDB" id="3691808at2"/>
<dbReference type="EMBL" id="FNJB01000003">
    <property type="protein sequence ID" value="SDO55265.1"/>
    <property type="molecule type" value="Genomic_DNA"/>
</dbReference>
<reference evidence="5" key="1">
    <citation type="submission" date="2016-10" db="EMBL/GenBank/DDBJ databases">
        <authorList>
            <person name="Varghese N."/>
            <person name="Submissions S."/>
        </authorList>
    </citation>
    <scope>NUCLEOTIDE SEQUENCE [LARGE SCALE GENOMIC DNA]</scope>
    <source>
        <strain evidence="5">IBRC-M 10655</strain>
    </source>
</reference>
<dbReference type="SUPFAM" id="SSF55811">
    <property type="entry name" value="Nudix"/>
    <property type="match status" value="1"/>
</dbReference>
<organism evidence="4 5">
    <name type="scientific">Actinokineospora alba</name>
    <dbReference type="NCBI Taxonomy" id="504798"/>
    <lineage>
        <taxon>Bacteria</taxon>
        <taxon>Bacillati</taxon>
        <taxon>Actinomycetota</taxon>
        <taxon>Actinomycetes</taxon>
        <taxon>Pseudonocardiales</taxon>
        <taxon>Pseudonocardiaceae</taxon>
        <taxon>Actinokineospora</taxon>
    </lineage>
</organism>
<dbReference type="GO" id="GO:0016787">
    <property type="term" value="F:hydrolase activity"/>
    <property type="evidence" value="ECO:0007669"/>
    <property type="project" value="UniProtKB-KW"/>
</dbReference>
<sequence length="144" mass="15450">MSQSGYHFIQDVRSAQRTVVATSTVVFDDAGLLLMLRRRDSSGSLSHHLPQGPAFTGESVAVAASRVVAEATGVDIEITGLVGIYDDPSSAEQLALCFRGRPVGGKLGVDAVWVEPERLDELDVAVSVRRRVEHGLDVSEPFFA</sequence>
<dbReference type="STRING" id="504798.SAMN05421871_102565"/>
<gene>
    <name evidence="4" type="ORF">SAMN05192558_103484</name>
</gene>
<keyword evidence="5" id="KW-1185">Reference proteome</keyword>
<keyword evidence="2" id="KW-0378">Hydrolase</keyword>
<comment type="cofactor">
    <cofactor evidence="1">
        <name>Mg(2+)</name>
        <dbReference type="ChEBI" id="CHEBI:18420"/>
    </cofactor>
</comment>
<dbReference type="Pfam" id="PF00293">
    <property type="entry name" value="NUDIX"/>
    <property type="match status" value="1"/>
</dbReference>
<dbReference type="PANTHER" id="PTHR43046">
    <property type="entry name" value="GDP-MANNOSE MANNOSYL HYDROLASE"/>
    <property type="match status" value="1"/>
</dbReference>
<name>A0A1H0KH95_9PSEU</name>
<evidence type="ECO:0000259" key="3">
    <source>
        <dbReference type="PROSITE" id="PS51462"/>
    </source>
</evidence>
<evidence type="ECO:0000256" key="2">
    <source>
        <dbReference type="ARBA" id="ARBA00022801"/>
    </source>
</evidence>
<dbReference type="Proteomes" id="UP000199651">
    <property type="component" value="Unassembled WGS sequence"/>
</dbReference>
<dbReference type="PANTHER" id="PTHR43046:SF16">
    <property type="entry name" value="ADP-RIBOSE PYROPHOSPHATASE YJHB-RELATED"/>
    <property type="match status" value="1"/>
</dbReference>
<evidence type="ECO:0000256" key="1">
    <source>
        <dbReference type="ARBA" id="ARBA00001946"/>
    </source>
</evidence>
<dbReference type="RefSeq" id="WP_091372688.1">
    <property type="nucleotide sequence ID" value="NZ_FNDV01000002.1"/>
</dbReference>
<dbReference type="AlphaFoldDB" id="A0A1H0KH95"/>
<evidence type="ECO:0000313" key="4">
    <source>
        <dbReference type="EMBL" id="SDO55265.1"/>
    </source>
</evidence>
<dbReference type="Gene3D" id="3.90.79.10">
    <property type="entry name" value="Nucleoside Triphosphate Pyrophosphohydrolase"/>
    <property type="match status" value="1"/>
</dbReference>
<dbReference type="InterPro" id="IPR015797">
    <property type="entry name" value="NUDIX_hydrolase-like_dom_sf"/>
</dbReference>
<feature type="domain" description="Nudix hydrolase" evidence="3">
    <location>
        <begin position="17"/>
        <end position="137"/>
    </location>
</feature>
<dbReference type="PROSITE" id="PS51462">
    <property type="entry name" value="NUDIX"/>
    <property type="match status" value="1"/>
</dbReference>
<accession>A0A1H0KH95</accession>
<proteinExistence type="predicted"/>
<protein>
    <submittedName>
        <fullName evidence="4">NUDIX domain-containing protein</fullName>
    </submittedName>
</protein>